<accession>M3B2K9</accession>
<comment type="caution">
    <text evidence="10">The sequence shown here is derived from an EMBL/GenBank/DDBJ whole genome shotgun (WGS) entry which is preliminary data.</text>
</comment>
<dbReference type="EMBL" id="AORZ01000031">
    <property type="protein sequence ID" value="EMF00193.1"/>
    <property type="molecule type" value="Genomic_DNA"/>
</dbReference>
<evidence type="ECO:0000313" key="11">
    <source>
        <dbReference type="Proteomes" id="UP000011740"/>
    </source>
</evidence>
<feature type="compositionally biased region" description="Low complexity" evidence="8">
    <location>
        <begin position="225"/>
        <end position="239"/>
    </location>
</feature>
<dbReference type="Proteomes" id="UP000011740">
    <property type="component" value="Unassembled WGS sequence"/>
</dbReference>
<comment type="similarity">
    <text evidence="3">Belongs to the damage-control phosphatase family. Sugar phosphate phosphatase III subfamily.</text>
</comment>
<feature type="domain" description="Damage-control phosphatase ARMT1-like metal-binding" evidence="9">
    <location>
        <begin position="237"/>
        <end position="425"/>
    </location>
</feature>
<comment type="catalytic activity">
    <reaction evidence="7">
        <text>beta-D-fructose 6-phosphate = dihydroxyacetone + D-glyceraldehyde 3-phosphate</text>
        <dbReference type="Rhea" id="RHEA:28002"/>
        <dbReference type="ChEBI" id="CHEBI:16016"/>
        <dbReference type="ChEBI" id="CHEBI:57634"/>
        <dbReference type="ChEBI" id="CHEBI:59776"/>
    </reaction>
</comment>
<dbReference type="eggNOG" id="COG1578">
    <property type="taxonomic scope" value="Bacteria"/>
</dbReference>
<evidence type="ECO:0000256" key="6">
    <source>
        <dbReference type="ARBA" id="ARBA00023211"/>
    </source>
</evidence>
<dbReference type="PANTHER" id="PTHR12260:SF6">
    <property type="entry name" value="DAMAGE-CONTROL PHOSPHATASE ARMT1"/>
    <property type="match status" value="1"/>
</dbReference>
<keyword evidence="6" id="KW-0464">Manganese</keyword>
<dbReference type="SUPFAM" id="SSF111321">
    <property type="entry name" value="AF1104-like"/>
    <property type="match status" value="1"/>
</dbReference>
<dbReference type="GO" id="GO:0006974">
    <property type="term" value="P:DNA damage response"/>
    <property type="evidence" value="ECO:0007669"/>
    <property type="project" value="TreeGrafter"/>
</dbReference>
<dbReference type="GO" id="GO:0046872">
    <property type="term" value="F:metal ion binding"/>
    <property type="evidence" value="ECO:0007669"/>
    <property type="project" value="UniProtKB-KW"/>
</dbReference>
<evidence type="ECO:0000256" key="5">
    <source>
        <dbReference type="ARBA" id="ARBA00022801"/>
    </source>
</evidence>
<dbReference type="InterPro" id="IPR002791">
    <property type="entry name" value="ARMT1-like_metal-bd"/>
</dbReference>
<feature type="region of interest" description="Disordered" evidence="8">
    <location>
        <begin position="196"/>
        <end position="240"/>
    </location>
</feature>
<dbReference type="GO" id="GO:0016791">
    <property type="term" value="F:phosphatase activity"/>
    <property type="evidence" value="ECO:0007669"/>
    <property type="project" value="TreeGrafter"/>
</dbReference>
<dbReference type="InterPro" id="IPR036075">
    <property type="entry name" value="ARMT-1-like_metal-bd_sf"/>
</dbReference>
<feature type="compositionally biased region" description="Low complexity" evidence="8">
    <location>
        <begin position="196"/>
        <end position="207"/>
    </location>
</feature>
<evidence type="ECO:0000256" key="8">
    <source>
        <dbReference type="SAM" id="MobiDB-lite"/>
    </source>
</evidence>
<dbReference type="Pfam" id="PF01937">
    <property type="entry name" value="ARMT1-like_dom"/>
    <property type="match status" value="2"/>
</dbReference>
<evidence type="ECO:0000256" key="7">
    <source>
        <dbReference type="ARBA" id="ARBA00048809"/>
    </source>
</evidence>
<evidence type="ECO:0000256" key="3">
    <source>
        <dbReference type="ARBA" id="ARBA00009519"/>
    </source>
</evidence>
<evidence type="ECO:0000256" key="1">
    <source>
        <dbReference type="ARBA" id="ARBA00001326"/>
    </source>
</evidence>
<dbReference type="InterPro" id="IPR039763">
    <property type="entry name" value="ARMT1"/>
</dbReference>
<dbReference type="PANTHER" id="PTHR12260">
    <property type="entry name" value="DAMAGE-CONTROL PHOSPHATASE ARMT1"/>
    <property type="match status" value="1"/>
</dbReference>
<dbReference type="PATRIC" id="fig|1223523.3.peg.2537"/>
<name>M3B2K9_STRM1</name>
<evidence type="ECO:0000256" key="4">
    <source>
        <dbReference type="ARBA" id="ARBA00022723"/>
    </source>
</evidence>
<organism evidence="10 11">
    <name type="scientific">Streptomyces mobaraensis (strain ATCC 29032 / DSM 40847 / JCM 4168 / NBRC 13819 / NCIMB 11159 / IPCR 16-22)</name>
    <dbReference type="NCBI Taxonomy" id="1223523"/>
    <lineage>
        <taxon>Bacteria</taxon>
        <taxon>Bacillati</taxon>
        <taxon>Actinomycetota</taxon>
        <taxon>Actinomycetes</taxon>
        <taxon>Kitasatosporales</taxon>
        <taxon>Streptomycetaceae</taxon>
        <taxon>Streptomyces</taxon>
    </lineage>
</organism>
<comment type="cofactor">
    <cofactor evidence="2">
        <name>Mn(2+)</name>
        <dbReference type="ChEBI" id="CHEBI:29035"/>
    </cofactor>
</comment>
<reference evidence="10 11" key="1">
    <citation type="journal article" date="2013" name="Genome Announc.">
        <title>Whole-Genome Shotgun Assembly and Analysis of the Genome of Streptomyces mobaraensis DSM 40847, a Strain for Industrial Production of Microbial Transglutaminase.</title>
        <authorList>
            <person name="Yang H."/>
            <person name="He T."/>
            <person name="Wu W."/>
            <person name="Zhu W."/>
            <person name="Lu B."/>
            <person name="Sun W."/>
        </authorList>
    </citation>
    <scope>NUCLEOTIDE SEQUENCE [LARGE SCALE GENOMIC DNA]</scope>
    <source>
        <strain evidence="10 11">DSM 40847</strain>
    </source>
</reference>
<evidence type="ECO:0000256" key="2">
    <source>
        <dbReference type="ARBA" id="ARBA00001936"/>
    </source>
</evidence>
<gene>
    <name evidence="10" type="ORF">H340_12420</name>
</gene>
<evidence type="ECO:0000313" key="10">
    <source>
        <dbReference type="EMBL" id="EMF00193.1"/>
    </source>
</evidence>
<dbReference type="STRING" id="1223523.H340_12420"/>
<sequence>MMATKSMKAMKAMTSTKANGTAPAHAPAPTHGIADPGAYGWGVFHERHPALVRRLCEGNPYGPEQRARLDALLDESRTGRVRPPAPETAAAAPWAARDRRYFGRPWSEVPFLWAESYFYLRLLECVDHFSPGPWQGVDPFAPMKNAELTDPALESDTAWLDGLAGAPPDEAFRALVLASLYGNRADLGFQLVQAVTTPTDGDPTDGDPTGGDPTGGDPTGGDPTGGDPVADGPGASGAPLLADDAEALWKHVSRRPPGDVHVILDNAGRELLADLLLMDHLLTTGRATSVVLHVKPRPYYVSDATASDVRDCLTRMAAFRGEAGRAAGRLREAAATGRLRQATHAFFCSPVEFADMPADLRAGLAQAGLCVYKGDLNYRRLVGDRAWPADRPFDDAVAGVPGSLVALRTLKSEVAVGLPKETVDRLDAARPDWRTDGSQALVQTRLRP</sequence>
<comment type="catalytic activity">
    <reaction evidence="1">
        <text>beta-D-fructose 1-phosphate + H2O = D-fructose + phosphate</text>
        <dbReference type="Rhea" id="RHEA:35603"/>
        <dbReference type="ChEBI" id="CHEBI:15377"/>
        <dbReference type="ChEBI" id="CHEBI:37721"/>
        <dbReference type="ChEBI" id="CHEBI:43474"/>
        <dbReference type="ChEBI" id="CHEBI:138881"/>
    </reaction>
</comment>
<dbReference type="RefSeq" id="WP_004943910.1">
    <property type="nucleotide sequence ID" value="NZ_AORZ01000031.1"/>
</dbReference>
<dbReference type="Gene3D" id="3.40.50.10880">
    <property type="entry name" value="Uncharacterised protein PF01937, DUF89, domain 3"/>
    <property type="match status" value="1"/>
</dbReference>
<dbReference type="AlphaFoldDB" id="M3B2K9"/>
<feature type="compositionally biased region" description="Gly residues" evidence="8">
    <location>
        <begin position="208"/>
        <end position="224"/>
    </location>
</feature>
<feature type="domain" description="Damage-control phosphatase ARMT1-like metal-binding" evidence="9">
    <location>
        <begin position="44"/>
        <end position="191"/>
    </location>
</feature>
<keyword evidence="4" id="KW-0479">Metal-binding</keyword>
<protein>
    <recommendedName>
        <fullName evidence="9">Damage-control phosphatase ARMT1-like metal-binding domain-containing protein</fullName>
    </recommendedName>
</protein>
<evidence type="ECO:0000259" key="9">
    <source>
        <dbReference type="Pfam" id="PF01937"/>
    </source>
</evidence>
<keyword evidence="5" id="KW-0378">Hydrolase</keyword>
<proteinExistence type="inferred from homology"/>